<organism evidence="12 13">
    <name type="scientific">Merluccius polli</name>
    <name type="common">Benguela hake</name>
    <name type="synonym">Merluccius cadenati</name>
    <dbReference type="NCBI Taxonomy" id="89951"/>
    <lineage>
        <taxon>Eukaryota</taxon>
        <taxon>Metazoa</taxon>
        <taxon>Chordata</taxon>
        <taxon>Craniata</taxon>
        <taxon>Vertebrata</taxon>
        <taxon>Euteleostomi</taxon>
        <taxon>Actinopterygii</taxon>
        <taxon>Neopterygii</taxon>
        <taxon>Teleostei</taxon>
        <taxon>Neoteleostei</taxon>
        <taxon>Acanthomorphata</taxon>
        <taxon>Zeiogadaria</taxon>
        <taxon>Gadariae</taxon>
        <taxon>Gadiformes</taxon>
        <taxon>Gadoidei</taxon>
        <taxon>Merlucciidae</taxon>
        <taxon>Merluccius</taxon>
    </lineage>
</organism>
<protein>
    <submittedName>
        <fullName evidence="12">Serum amyloid P-component</fullName>
    </submittedName>
</protein>
<dbReference type="SUPFAM" id="SSF49899">
    <property type="entry name" value="Concanavalin A-like lectins/glucanases"/>
    <property type="match status" value="1"/>
</dbReference>
<reference evidence="12" key="1">
    <citation type="journal article" date="2023" name="Front. Mar. Sci.">
        <title>A new Merluccius polli reference genome to investigate the effects of global change in West African waters.</title>
        <authorList>
            <person name="Mateo J.L."/>
            <person name="Blanco-Fernandez C."/>
            <person name="Garcia-Vazquez E."/>
            <person name="Machado-Schiaffino G."/>
        </authorList>
    </citation>
    <scope>NUCLEOTIDE SEQUENCE</scope>
    <source>
        <strain evidence="12">C29</strain>
        <tissue evidence="12">Fin</tissue>
    </source>
</reference>
<keyword evidence="3" id="KW-0964">Secreted</keyword>
<dbReference type="EMBL" id="JAOPHQ010005982">
    <property type="protein sequence ID" value="KAK0133539.1"/>
    <property type="molecule type" value="Genomic_DNA"/>
</dbReference>
<name>A0AA47M4Q5_MERPO</name>
<keyword evidence="7" id="KW-1015">Disulfide bond</keyword>
<keyword evidence="13" id="KW-1185">Reference proteome</keyword>
<dbReference type="PANTHER" id="PTHR45869:SF7">
    <property type="entry name" value="C-REACTIVE PROTEIN"/>
    <property type="match status" value="1"/>
</dbReference>
<dbReference type="PANTHER" id="PTHR45869">
    <property type="entry name" value="C-REACTIVE PROTEIN-RELATED"/>
    <property type="match status" value="1"/>
</dbReference>
<dbReference type="InterPro" id="IPR013320">
    <property type="entry name" value="ConA-like_dom_sf"/>
</dbReference>
<evidence type="ECO:0000256" key="4">
    <source>
        <dbReference type="ARBA" id="ARBA00022723"/>
    </source>
</evidence>
<dbReference type="Pfam" id="PF00354">
    <property type="entry name" value="Pentaxin"/>
    <property type="match status" value="1"/>
</dbReference>
<feature type="domain" description="Pentraxin (PTX)" evidence="11">
    <location>
        <begin position="59"/>
        <end position="259"/>
    </location>
</feature>
<gene>
    <name evidence="12" type="primary">APCS_3</name>
    <name evidence="12" type="ORF">N1851_030958</name>
</gene>
<comment type="caution">
    <text evidence="9">Lacks conserved residue(s) required for the propagation of feature annotation.</text>
</comment>
<dbReference type="Proteomes" id="UP001174136">
    <property type="component" value="Unassembled WGS sequence"/>
</dbReference>
<dbReference type="Gene3D" id="3.30.420.10">
    <property type="entry name" value="Ribonuclease H-like superfamily/Ribonuclease H"/>
    <property type="match status" value="1"/>
</dbReference>
<comment type="similarity">
    <text evidence="8">Belongs to the pentraxin family.</text>
</comment>
<comment type="cofactor">
    <cofactor evidence="1">
        <name>Ca(2+)</name>
        <dbReference type="ChEBI" id="CHEBI:29108"/>
    </cofactor>
</comment>
<feature type="region of interest" description="Disordered" evidence="10">
    <location>
        <begin position="472"/>
        <end position="491"/>
    </location>
</feature>
<evidence type="ECO:0000256" key="3">
    <source>
        <dbReference type="ARBA" id="ARBA00022525"/>
    </source>
</evidence>
<evidence type="ECO:0000256" key="6">
    <source>
        <dbReference type="ARBA" id="ARBA00022837"/>
    </source>
</evidence>
<evidence type="ECO:0000256" key="10">
    <source>
        <dbReference type="SAM" id="MobiDB-lite"/>
    </source>
</evidence>
<proteinExistence type="inferred from homology"/>
<dbReference type="PRINTS" id="PR00895">
    <property type="entry name" value="PENTAXIN"/>
</dbReference>
<evidence type="ECO:0000256" key="1">
    <source>
        <dbReference type="ARBA" id="ARBA00001913"/>
    </source>
</evidence>
<dbReference type="GO" id="GO:0003676">
    <property type="term" value="F:nucleic acid binding"/>
    <property type="evidence" value="ECO:0007669"/>
    <property type="project" value="InterPro"/>
</dbReference>
<evidence type="ECO:0000256" key="5">
    <source>
        <dbReference type="ARBA" id="ARBA00022729"/>
    </source>
</evidence>
<dbReference type="GO" id="GO:0046872">
    <property type="term" value="F:metal ion binding"/>
    <property type="evidence" value="ECO:0007669"/>
    <property type="project" value="UniProtKB-KW"/>
</dbReference>
<evidence type="ECO:0000313" key="12">
    <source>
        <dbReference type="EMBL" id="KAK0133539.1"/>
    </source>
</evidence>
<keyword evidence="5" id="KW-0732">Signal</keyword>
<keyword evidence="6" id="KW-0106">Calcium</keyword>
<comment type="caution">
    <text evidence="12">The sequence shown here is derived from an EMBL/GenBank/DDBJ whole genome shotgun (WGS) entry which is preliminary data.</text>
</comment>
<dbReference type="GO" id="GO:0005576">
    <property type="term" value="C:extracellular region"/>
    <property type="evidence" value="ECO:0007669"/>
    <property type="project" value="UniProtKB-SubCell"/>
</dbReference>
<keyword evidence="4" id="KW-0479">Metal-binding</keyword>
<evidence type="ECO:0000256" key="8">
    <source>
        <dbReference type="ARBA" id="ARBA00038102"/>
    </source>
</evidence>
<evidence type="ECO:0000256" key="7">
    <source>
        <dbReference type="ARBA" id="ARBA00023157"/>
    </source>
</evidence>
<comment type="subcellular location">
    <subcellularLocation>
        <location evidence="2">Secreted</location>
    </subcellularLocation>
</comment>
<evidence type="ECO:0000256" key="2">
    <source>
        <dbReference type="ARBA" id="ARBA00004613"/>
    </source>
</evidence>
<dbReference type="PROSITE" id="PS51828">
    <property type="entry name" value="PTX_2"/>
    <property type="match status" value="1"/>
</dbReference>
<dbReference type="AlphaFoldDB" id="A0AA47M4Q5"/>
<dbReference type="Gene3D" id="2.60.120.200">
    <property type="match status" value="1"/>
</dbReference>
<dbReference type="InterPro" id="IPR051005">
    <property type="entry name" value="Pentraxin_domain"/>
</dbReference>
<evidence type="ECO:0000313" key="13">
    <source>
        <dbReference type="Proteomes" id="UP001174136"/>
    </source>
</evidence>
<dbReference type="SMART" id="SM00159">
    <property type="entry name" value="PTX"/>
    <property type="match status" value="1"/>
</dbReference>
<dbReference type="InterPro" id="IPR001759">
    <property type="entry name" value="PTX_dom"/>
</dbReference>
<dbReference type="FunFam" id="2.60.120.200:FF:000070">
    <property type="entry name" value="Serum amyloid P-component"/>
    <property type="match status" value="1"/>
</dbReference>
<accession>A0AA47M4Q5</accession>
<sequence length="491" mass="56233">MARLSAVELWIKTRSSWFTGVRRTFMSSEVKHHYEEASCLWSVQHLAGWYRMLVLSDLTGKMLSFPQESSTHHVKLNITKDEFKAITVCLRYFTDLSRDFSLFSLATPYYTNDLLIYKMAAADEMSISVRNQDKMFYGQNYKLNTWQSVCTSWEAKTGLVQHWMDGRPTAKKYISSENIKGKTYIVLGQDQDSYGGRFHLYQSFVGMMADVHMWDFVLAPCQVQYFMDNLVFTPGNVINWKALQYNVKGKVLVENKQNKYSNLANGPINQDVPRDGPVKPATGTRGLADLIVEVDWQEFNERFNQTLAIQLAILTADHQWDWDDHLPLILLAYRTMVQESTGCTHSCGRKVVGACRGGNSRTRWWTPAVRDAVKLKESYRTFLACGTPEAAGRYRQAKLSAAVAGTEAKTRTWEEFGEAMENDLRTASKRFWTTIRRLRRGKQCIVNTVYGGDASPAPHLSRSQCLWSQYKNQPRANNDTGEEEHHPRAPT</sequence>
<evidence type="ECO:0000256" key="9">
    <source>
        <dbReference type="PROSITE-ProRule" id="PRU01172"/>
    </source>
</evidence>
<evidence type="ECO:0000259" key="11">
    <source>
        <dbReference type="PROSITE" id="PS51828"/>
    </source>
</evidence>
<dbReference type="InterPro" id="IPR036397">
    <property type="entry name" value="RNaseH_sf"/>
</dbReference>